<dbReference type="GO" id="GO:0016491">
    <property type="term" value="F:oxidoreductase activity"/>
    <property type="evidence" value="ECO:0007669"/>
    <property type="project" value="UniProtKB-KW"/>
</dbReference>
<dbReference type="PANTHER" id="PTHR42973">
    <property type="entry name" value="BINDING OXIDOREDUCTASE, PUTATIVE (AFU_ORTHOLOGUE AFUA_1G17690)-RELATED"/>
    <property type="match status" value="1"/>
</dbReference>
<dbReference type="Gene3D" id="3.40.462.20">
    <property type="match status" value="1"/>
</dbReference>
<keyword evidence="2" id="KW-0285">Flavoprotein</keyword>
<dbReference type="PROSITE" id="PS51387">
    <property type="entry name" value="FAD_PCMH"/>
    <property type="match status" value="1"/>
</dbReference>
<dbReference type="GO" id="GO:0071949">
    <property type="term" value="F:FAD binding"/>
    <property type="evidence" value="ECO:0007669"/>
    <property type="project" value="InterPro"/>
</dbReference>
<dbReference type="Proteomes" id="UP000566819">
    <property type="component" value="Unassembled WGS sequence"/>
</dbReference>
<dbReference type="InterPro" id="IPR006094">
    <property type="entry name" value="Oxid_FAD_bind_N"/>
</dbReference>
<evidence type="ECO:0000256" key="4">
    <source>
        <dbReference type="ARBA" id="ARBA00023002"/>
    </source>
</evidence>
<dbReference type="SUPFAM" id="SSF56176">
    <property type="entry name" value="FAD-binding/transporter-associated domain-like"/>
    <property type="match status" value="1"/>
</dbReference>
<reference evidence="6 7" key="1">
    <citation type="submission" date="2020-03" db="EMBL/GenBank/DDBJ databases">
        <title>Draft Genome Sequence of Cudoniella acicularis.</title>
        <authorList>
            <person name="Buettner E."/>
            <person name="Kellner H."/>
        </authorList>
    </citation>
    <scope>NUCLEOTIDE SEQUENCE [LARGE SCALE GENOMIC DNA]</scope>
    <source>
        <strain evidence="6 7">DSM 108380</strain>
    </source>
</reference>
<accession>A0A8H4RQR1</accession>
<dbReference type="InterPro" id="IPR050416">
    <property type="entry name" value="FAD-linked_Oxidoreductase"/>
</dbReference>
<dbReference type="EMBL" id="JAAMPI010000277">
    <property type="protein sequence ID" value="KAF4633235.1"/>
    <property type="molecule type" value="Genomic_DNA"/>
</dbReference>
<proteinExistence type="inferred from homology"/>
<evidence type="ECO:0000256" key="2">
    <source>
        <dbReference type="ARBA" id="ARBA00022630"/>
    </source>
</evidence>
<protein>
    <recommendedName>
        <fullName evidence="5">FAD-binding PCMH-type domain-containing protein</fullName>
    </recommendedName>
</protein>
<evidence type="ECO:0000259" key="5">
    <source>
        <dbReference type="PROSITE" id="PS51387"/>
    </source>
</evidence>
<sequence length="481" mass="50229">MSSTAKAIAALQATLPVEQLLLPGSDAYATSNGAYLAQQESELQPAAIFQPKSAEDVAKFVKIVKPFAVGGSATFAIRGAGNMPLPGCANDDGGLTLDLGFLTTVELHENRTVSVGAGAQWSAVDKVVEAAGLGVTGGRSGNGGIGGLSFFSSREGFISDNVLSFEIVLASGAITTASPISNPDLWRALRGGGNNFGIVTRYDLATFPLPAGPSKPLWGGNVYYFTPGFPAQIEALVAELKKGKDADPNTHLLISTGYSAQFGVNMCLNTVYYTQPTDEAPPALQPFTNIEPQVQTLNSLKPLNLTEAAAGQAAGVASHVRVSYMNVAVKADVATLQAAADIYNAAVTRIKNATGLTCSLTFQPYPVSLLETSAAKGGNSLGLDAAHGPVVSVLLLTYWNSKKDDARITEAMKGALESIQAQAVEKTTALKYVYLNYAADFQDPIGSYGGLNKAFLQGVSKTHDFEGLFQKGVPGGFKLFT</sequence>
<dbReference type="AlphaFoldDB" id="A0A8H4RQR1"/>
<comment type="caution">
    <text evidence="6">The sequence shown here is derived from an EMBL/GenBank/DDBJ whole genome shotgun (WGS) entry which is preliminary data.</text>
</comment>
<dbReference type="InterPro" id="IPR016166">
    <property type="entry name" value="FAD-bd_PCMH"/>
</dbReference>
<evidence type="ECO:0000256" key="3">
    <source>
        <dbReference type="ARBA" id="ARBA00022827"/>
    </source>
</evidence>
<dbReference type="PANTHER" id="PTHR42973:SF22">
    <property type="entry name" value="FAD-BINDING PCMH-TYPE DOMAIN-CONTAINING PROTEIN-RELATED"/>
    <property type="match status" value="1"/>
</dbReference>
<dbReference type="Gene3D" id="3.30.465.10">
    <property type="match status" value="1"/>
</dbReference>
<dbReference type="InterPro" id="IPR036318">
    <property type="entry name" value="FAD-bd_PCMH-like_sf"/>
</dbReference>
<keyword evidence="7" id="KW-1185">Reference proteome</keyword>
<evidence type="ECO:0000313" key="7">
    <source>
        <dbReference type="Proteomes" id="UP000566819"/>
    </source>
</evidence>
<evidence type="ECO:0000256" key="1">
    <source>
        <dbReference type="ARBA" id="ARBA00005466"/>
    </source>
</evidence>
<organism evidence="6 7">
    <name type="scientific">Cudoniella acicularis</name>
    <dbReference type="NCBI Taxonomy" id="354080"/>
    <lineage>
        <taxon>Eukaryota</taxon>
        <taxon>Fungi</taxon>
        <taxon>Dikarya</taxon>
        <taxon>Ascomycota</taxon>
        <taxon>Pezizomycotina</taxon>
        <taxon>Leotiomycetes</taxon>
        <taxon>Helotiales</taxon>
        <taxon>Tricladiaceae</taxon>
        <taxon>Cudoniella</taxon>
    </lineage>
</organism>
<feature type="domain" description="FAD-binding PCMH-type" evidence="5">
    <location>
        <begin position="41"/>
        <end position="209"/>
    </location>
</feature>
<comment type="similarity">
    <text evidence="1">Belongs to the oxygen-dependent FAD-linked oxidoreductase family.</text>
</comment>
<evidence type="ECO:0000313" key="6">
    <source>
        <dbReference type="EMBL" id="KAF4633235.1"/>
    </source>
</evidence>
<dbReference type="OrthoDB" id="2151789at2759"/>
<dbReference type="Pfam" id="PF01565">
    <property type="entry name" value="FAD_binding_4"/>
    <property type="match status" value="1"/>
</dbReference>
<gene>
    <name evidence="6" type="ORF">G7Y89_g4884</name>
</gene>
<dbReference type="InterPro" id="IPR016169">
    <property type="entry name" value="FAD-bd_PCMH_sub2"/>
</dbReference>
<name>A0A8H4RQR1_9HELO</name>
<keyword evidence="3" id="KW-0274">FAD</keyword>
<keyword evidence="4" id="KW-0560">Oxidoreductase</keyword>